<dbReference type="Gene3D" id="1.10.260.40">
    <property type="entry name" value="lambda repressor-like DNA-binding domains"/>
    <property type="match status" value="1"/>
</dbReference>
<dbReference type="GO" id="GO:0003677">
    <property type="term" value="F:DNA binding"/>
    <property type="evidence" value="ECO:0007669"/>
    <property type="project" value="InterPro"/>
</dbReference>
<dbReference type="SUPFAM" id="SSF47413">
    <property type="entry name" value="lambda repressor-like DNA-binding domains"/>
    <property type="match status" value="1"/>
</dbReference>
<feature type="domain" description="HTH cro/C1-type" evidence="1">
    <location>
        <begin position="17"/>
        <end position="71"/>
    </location>
</feature>
<name>A0A3E2VUL7_CLOIN</name>
<reference evidence="2 3" key="1">
    <citation type="submission" date="2018-08" db="EMBL/GenBank/DDBJ databases">
        <title>A genome reference for cultivated species of the human gut microbiota.</title>
        <authorList>
            <person name="Zou Y."/>
            <person name="Xue W."/>
            <person name="Luo G."/>
        </authorList>
    </citation>
    <scope>NUCLEOTIDE SEQUENCE [LARGE SCALE GENOMIC DNA]</scope>
    <source>
        <strain evidence="2 3">OF01-2LB</strain>
    </source>
</reference>
<evidence type="ECO:0000259" key="1">
    <source>
        <dbReference type="PROSITE" id="PS50943"/>
    </source>
</evidence>
<dbReference type="AlphaFoldDB" id="A0A3E2VUL7"/>
<dbReference type="InterPro" id="IPR001387">
    <property type="entry name" value="Cro/C1-type_HTH"/>
</dbReference>
<proteinExistence type="predicted"/>
<dbReference type="EMBL" id="QVEV01000017">
    <property type="protein sequence ID" value="RGC14803.1"/>
    <property type="molecule type" value="Genomic_DNA"/>
</dbReference>
<evidence type="ECO:0000313" key="3">
    <source>
        <dbReference type="Proteomes" id="UP000260025"/>
    </source>
</evidence>
<gene>
    <name evidence="2" type="ORF">DXA38_12090</name>
</gene>
<dbReference type="OrthoDB" id="1658076at2"/>
<dbReference type="CDD" id="cd00093">
    <property type="entry name" value="HTH_XRE"/>
    <property type="match status" value="1"/>
</dbReference>
<dbReference type="Pfam" id="PF01381">
    <property type="entry name" value="HTH_3"/>
    <property type="match status" value="1"/>
</dbReference>
<protein>
    <submittedName>
        <fullName evidence="2">XRE family transcriptional regulator</fullName>
    </submittedName>
</protein>
<organism evidence="2 3">
    <name type="scientific">Clostridium innocuum</name>
    <dbReference type="NCBI Taxonomy" id="1522"/>
    <lineage>
        <taxon>Bacteria</taxon>
        <taxon>Bacillati</taxon>
        <taxon>Bacillota</taxon>
        <taxon>Clostridia</taxon>
        <taxon>Eubacteriales</taxon>
        <taxon>Clostridiaceae</taxon>
        <taxon>Clostridium</taxon>
    </lineage>
</organism>
<dbReference type="SMART" id="SM00530">
    <property type="entry name" value="HTH_XRE"/>
    <property type="match status" value="1"/>
</dbReference>
<accession>A0A3E2VUL7</accession>
<dbReference type="InterPro" id="IPR010982">
    <property type="entry name" value="Lambda_DNA-bd_dom_sf"/>
</dbReference>
<dbReference type="PROSITE" id="PS50943">
    <property type="entry name" value="HTH_CROC1"/>
    <property type="match status" value="1"/>
</dbReference>
<comment type="caution">
    <text evidence="2">The sequence shown here is derived from an EMBL/GenBank/DDBJ whole genome shotgun (WGS) entry which is preliminary data.</text>
</comment>
<dbReference type="RefSeq" id="WP_117443391.1">
    <property type="nucleotide sequence ID" value="NZ_JAJFEN010000090.1"/>
</dbReference>
<sequence length="91" mass="10456">MKYKNMQDAMKVTGIRLKELREAVGLTPTMLGKKCYKHHNVILSIEKGGTDPSLLLLNELLIALGIELDEFFDERFDEIFNQMSEVEHGEM</sequence>
<dbReference type="Proteomes" id="UP000260025">
    <property type="component" value="Unassembled WGS sequence"/>
</dbReference>
<evidence type="ECO:0000313" key="2">
    <source>
        <dbReference type="EMBL" id="RGC14803.1"/>
    </source>
</evidence>